<dbReference type="AlphaFoldDB" id="A0A8J3ADA0"/>
<sequence length="242" mass="28425">MGLFINKHDHPDVYKNIEKIQAQNQSLVRHTALTELIKEQQLSNTNLANSIAELKPQYEQLEEMQTTQWNQMKEQINDLIVSSRNHEDLENMMLKRLHSIEESEKLLKESIIDQMNSLSETYQELVSRMEKNESSNEHLTLLLNKQLELQKEVADTLQKQEEFQTGVLNRLDTQEALTEKISRQLNHIRSIIFERTDYIATKLEDSYKKTSAYVYKLMNGTEHPTYSTLVNSKKKKNQQNTD</sequence>
<dbReference type="Proteomes" id="UP000626244">
    <property type="component" value="Unassembled WGS sequence"/>
</dbReference>
<dbReference type="OrthoDB" id="2733945at2"/>
<comment type="caution">
    <text evidence="1">The sequence shown here is derived from an EMBL/GenBank/DDBJ whole genome shotgun (WGS) entry which is preliminary data.</text>
</comment>
<accession>A0A8J3ADA0</accession>
<name>A0A8J3ADA0_9BACI</name>
<evidence type="ECO:0000313" key="2">
    <source>
        <dbReference type="Proteomes" id="UP000626244"/>
    </source>
</evidence>
<evidence type="ECO:0000313" key="1">
    <source>
        <dbReference type="EMBL" id="GGI12029.1"/>
    </source>
</evidence>
<reference evidence="2" key="1">
    <citation type="journal article" date="2019" name="Int. J. Syst. Evol. Microbiol.">
        <title>The Global Catalogue of Microorganisms (GCM) 10K type strain sequencing project: providing services to taxonomists for standard genome sequencing and annotation.</title>
        <authorList>
            <consortium name="The Broad Institute Genomics Platform"/>
            <consortium name="The Broad Institute Genome Sequencing Center for Infectious Disease"/>
            <person name="Wu L."/>
            <person name="Ma J."/>
        </authorList>
    </citation>
    <scope>NUCLEOTIDE SEQUENCE [LARGE SCALE GENOMIC DNA]</scope>
    <source>
        <strain evidence="2">CGMCC 1.14993</strain>
    </source>
</reference>
<keyword evidence="2" id="KW-1185">Reference proteome</keyword>
<proteinExistence type="predicted"/>
<organism evidence="1 2">
    <name type="scientific">Gottfriedia solisilvae</name>
    <dbReference type="NCBI Taxonomy" id="1516104"/>
    <lineage>
        <taxon>Bacteria</taxon>
        <taxon>Bacillati</taxon>
        <taxon>Bacillota</taxon>
        <taxon>Bacilli</taxon>
        <taxon>Bacillales</taxon>
        <taxon>Bacillaceae</taxon>
        <taxon>Gottfriedia</taxon>
    </lineage>
</organism>
<protein>
    <submittedName>
        <fullName evidence="1">Uncharacterized protein</fullName>
    </submittedName>
</protein>
<dbReference type="EMBL" id="BMHB01000001">
    <property type="protein sequence ID" value="GGI12029.1"/>
    <property type="molecule type" value="Genomic_DNA"/>
</dbReference>
<gene>
    <name evidence="1" type="ORF">GCM10007380_10810</name>
</gene>
<dbReference type="RefSeq" id="WP_087999297.1">
    <property type="nucleotide sequence ID" value="NZ_BMHB01000001.1"/>
</dbReference>